<reference evidence="2 3" key="1">
    <citation type="submission" date="2017-06" db="EMBL/GenBank/DDBJ databases">
        <authorList>
            <person name="Kim H.J."/>
            <person name="Triplett B.A."/>
        </authorList>
    </citation>
    <scope>NUCLEOTIDE SEQUENCE [LARGE SCALE GENOMIC DNA]</scope>
    <source>
        <strain evidence="2 3">DSM 22179</strain>
    </source>
</reference>
<dbReference type="NCBIfam" id="TIGR04354">
    <property type="entry name" value="amphi-Trp"/>
    <property type="match status" value="1"/>
</dbReference>
<evidence type="ECO:0000259" key="1">
    <source>
        <dbReference type="Pfam" id="PF20068"/>
    </source>
</evidence>
<keyword evidence="3" id="KW-1185">Reference proteome</keyword>
<dbReference type="Proteomes" id="UP000198122">
    <property type="component" value="Unassembled WGS sequence"/>
</dbReference>
<dbReference type="RefSeq" id="WP_088817874.1">
    <property type="nucleotide sequence ID" value="NZ_FYEZ01000001.1"/>
</dbReference>
<dbReference type="EMBL" id="FYEZ01000001">
    <property type="protein sequence ID" value="SNC63668.1"/>
    <property type="molecule type" value="Genomic_DNA"/>
</dbReference>
<dbReference type="Pfam" id="PF20068">
    <property type="entry name" value="Amphi-Trp"/>
    <property type="match status" value="1"/>
</dbReference>
<dbReference type="InterPro" id="IPR027598">
    <property type="entry name" value="Amphi-Trp_dom"/>
</dbReference>
<sequence length="75" mass="8584">MGDELFEHETTTTLTREQAATRLREIADELSRQNEIRVRQGERDVTVAVPDTVELEVEVEVEPDGESEIEISISW</sequence>
<protein>
    <submittedName>
        <fullName evidence="2">Amphi-Trp domain-containing protein</fullName>
    </submittedName>
</protein>
<gene>
    <name evidence="2" type="ORF">SAMN05445756_0952</name>
</gene>
<dbReference type="AlphaFoldDB" id="A0A212TC98"/>
<name>A0A212TC98_9MICO</name>
<organism evidence="2 3">
    <name type="scientific">Kytococcus aerolatus</name>
    <dbReference type="NCBI Taxonomy" id="592308"/>
    <lineage>
        <taxon>Bacteria</taxon>
        <taxon>Bacillati</taxon>
        <taxon>Actinomycetota</taxon>
        <taxon>Actinomycetes</taxon>
        <taxon>Micrococcales</taxon>
        <taxon>Kytococcaceae</taxon>
        <taxon>Kytococcus</taxon>
    </lineage>
</organism>
<evidence type="ECO:0000313" key="3">
    <source>
        <dbReference type="Proteomes" id="UP000198122"/>
    </source>
</evidence>
<proteinExistence type="predicted"/>
<feature type="domain" description="Amphi-Trp" evidence="1">
    <location>
        <begin position="5"/>
        <end position="75"/>
    </location>
</feature>
<accession>A0A212TC98</accession>
<evidence type="ECO:0000313" key="2">
    <source>
        <dbReference type="EMBL" id="SNC63668.1"/>
    </source>
</evidence>